<accession>A0ABD1DNP2</accession>
<dbReference type="PANTHER" id="PTHR46012:SF2">
    <property type="entry name" value="IP22168P"/>
    <property type="match status" value="1"/>
</dbReference>
<evidence type="ECO:0000256" key="4">
    <source>
        <dbReference type="ARBA" id="ARBA00022679"/>
    </source>
</evidence>
<organism evidence="14 15">
    <name type="scientific">Culex pipiens pipiens</name>
    <name type="common">Northern house mosquito</name>
    <dbReference type="NCBI Taxonomy" id="38569"/>
    <lineage>
        <taxon>Eukaryota</taxon>
        <taxon>Metazoa</taxon>
        <taxon>Ecdysozoa</taxon>
        <taxon>Arthropoda</taxon>
        <taxon>Hexapoda</taxon>
        <taxon>Insecta</taxon>
        <taxon>Pterygota</taxon>
        <taxon>Neoptera</taxon>
        <taxon>Endopterygota</taxon>
        <taxon>Diptera</taxon>
        <taxon>Nematocera</taxon>
        <taxon>Culicoidea</taxon>
        <taxon>Culicidae</taxon>
        <taxon>Culicinae</taxon>
        <taxon>Culicini</taxon>
        <taxon>Culex</taxon>
        <taxon>Culex</taxon>
    </lineage>
</organism>
<evidence type="ECO:0000256" key="10">
    <source>
        <dbReference type="ARBA" id="ARBA00037301"/>
    </source>
</evidence>
<dbReference type="Gene3D" id="3.90.550.10">
    <property type="entry name" value="Spore Coat Polysaccharide Biosynthesis Protein SpsA, Chain A"/>
    <property type="match status" value="1"/>
</dbReference>
<comment type="function">
    <text evidence="10">Glycosyltransferase which elongates the O-linked glucose attached to EGF-like repeats in the extracellular domain of Notch proteins by catalyzing the addition of xylose.</text>
</comment>
<dbReference type="Proteomes" id="UP001562425">
    <property type="component" value="Unassembled WGS sequence"/>
</dbReference>
<reference evidence="14 15" key="1">
    <citation type="submission" date="2024-05" db="EMBL/GenBank/DDBJ databases">
        <title>Culex pipiens pipiens assembly and annotation.</title>
        <authorList>
            <person name="Alout H."/>
            <person name="Durand T."/>
        </authorList>
    </citation>
    <scope>NUCLEOTIDE SEQUENCE [LARGE SCALE GENOMIC DNA]</scope>
    <source>
        <strain evidence="14">HA-2024</strain>
        <tissue evidence="14">Whole body</tissue>
    </source>
</reference>
<comment type="similarity">
    <text evidence="2">Belongs to the glycosyltransferase 8 family.</text>
</comment>
<evidence type="ECO:0000256" key="2">
    <source>
        <dbReference type="ARBA" id="ARBA00006351"/>
    </source>
</evidence>
<evidence type="ECO:0000256" key="8">
    <source>
        <dbReference type="ARBA" id="ARBA00023136"/>
    </source>
</evidence>
<dbReference type="EMBL" id="JBEHCU010005004">
    <property type="protein sequence ID" value="KAL1401206.1"/>
    <property type="molecule type" value="Genomic_DNA"/>
</dbReference>
<evidence type="ECO:0000313" key="15">
    <source>
        <dbReference type="Proteomes" id="UP001562425"/>
    </source>
</evidence>
<dbReference type="AlphaFoldDB" id="A0ABD1DNP2"/>
<evidence type="ECO:0000256" key="3">
    <source>
        <dbReference type="ARBA" id="ARBA00022676"/>
    </source>
</evidence>
<dbReference type="SUPFAM" id="SSF53448">
    <property type="entry name" value="Nucleotide-diphospho-sugar transferases"/>
    <property type="match status" value="1"/>
</dbReference>
<evidence type="ECO:0000256" key="13">
    <source>
        <dbReference type="SAM" id="Phobius"/>
    </source>
</evidence>
<protein>
    <recommendedName>
        <fullName evidence="11">UDP-D-xylose:beta-D-glucoside alpha-1,3-D-xylosyltransferase</fullName>
        <ecNumber evidence="11">2.4.2.42</ecNumber>
    </recommendedName>
</protein>
<dbReference type="GO" id="GO:0016020">
    <property type="term" value="C:membrane"/>
    <property type="evidence" value="ECO:0007669"/>
    <property type="project" value="UniProtKB-SubCell"/>
</dbReference>
<keyword evidence="7 13" id="KW-1133">Transmembrane helix</keyword>
<keyword evidence="4" id="KW-0808">Transferase</keyword>
<name>A0ABD1DNP2_CULPP</name>
<evidence type="ECO:0000256" key="5">
    <source>
        <dbReference type="ARBA" id="ARBA00022692"/>
    </source>
</evidence>
<comment type="caution">
    <text evidence="14">The sequence shown here is derived from an EMBL/GenBank/DDBJ whole genome shotgun (WGS) entry which is preliminary data.</text>
</comment>
<evidence type="ECO:0000256" key="12">
    <source>
        <dbReference type="ARBA" id="ARBA00049181"/>
    </source>
</evidence>
<keyword evidence="6" id="KW-0735">Signal-anchor</keyword>
<dbReference type="PANTHER" id="PTHR46012">
    <property type="entry name" value="IP22168P"/>
    <property type="match status" value="1"/>
</dbReference>
<proteinExistence type="inferred from homology"/>
<keyword evidence="15" id="KW-1185">Reference proteome</keyword>
<feature type="transmembrane region" description="Helical" evidence="13">
    <location>
        <begin position="55"/>
        <end position="74"/>
    </location>
</feature>
<comment type="catalytic activity">
    <reaction evidence="12">
        <text>3-O-(beta-D-glucosyl)-L-seryl-[EGF-like domain protein] + UDP-alpha-D-xylose = 3-O-[alpha-D-xylosyl-(1-&gt;3)-beta-D-glucosyl]-L-seryl-[EGF-like domain protein] + UDP + H(+)</text>
        <dbReference type="Rhea" id="RHEA:56064"/>
        <dbReference type="Rhea" id="RHEA-COMP:14610"/>
        <dbReference type="Rhea" id="RHEA-COMP:14611"/>
        <dbReference type="ChEBI" id="CHEBI:15378"/>
        <dbReference type="ChEBI" id="CHEBI:57632"/>
        <dbReference type="ChEBI" id="CHEBI:58223"/>
        <dbReference type="ChEBI" id="CHEBI:140575"/>
        <dbReference type="ChEBI" id="CHEBI:140576"/>
        <dbReference type="EC" id="2.4.2.42"/>
    </reaction>
</comment>
<dbReference type="InterPro" id="IPR029044">
    <property type="entry name" value="Nucleotide-diphossugar_trans"/>
</dbReference>
<evidence type="ECO:0000256" key="7">
    <source>
        <dbReference type="ARBA" id="ARBA00022989"/>
    </source>
</evidence>
<evidence type="ECO:0000256" key="9">
    <source>
        <dbReference type="ARBA" id="ARBA00023180"/>
    </source>
</evidence>
<sequence>MFRFDIPHFPCMQHFVKFQKWPRSNGRSIHDRLWMVSGGAQFGAARELRGPAMKVHRYLTVLVLTSFVLIWYYILRVNNGIFTGLGGLGANSSAALARRGLGLRQNAPSNASEIAIVVVACGERHNEALNMIKSAIMFNRNQSPLRFVVVAEDQLKQNFVEKLDDWQEINDNIFTYEIHSLTFPAKDKDEWKKLFKPCAAQRLFLPSLLTHIDSVLYVDSDTIFLAPVQELWSLFKTFNASQFAGMAPEHEDKNAGWYNRFARHPYYGDLGVNSGVMLMNLTRMREFRWEQHIMPIYREFRLKLVWGDQDIINILFHHHPDRLLVFPCDWNYRADHCMYMSVCEAPDGVKIVHGNRGYFHSLVQPIFNLLYTTVEEYAFRTDIHANFIRTIEDSLALPSNSNCDKLLDKFLQDPRKYFKQNLYEEDT</sequence>
<dbReference type="Pfam" id="PF01501">
    <property type="entry name" value="Glyco_transf_8"/>
    <property type="match status" value="1"/>
</dbReference>
<comment type="subcellular location">
    <subcellularLocation>
        <location evidence="1">Membrane</location>
        <topology evidence="1">Single-pass type II membrane protein</topology>
    </subcellularLocation>
</comment>
<evidence type="ECO:0000256" key="6">
    <source>
        <dbReference type="ARBA" id="ARBA00022968"/>
    </source>
</evidence>
<dbReference type="InterPro" id="IPR002495">
    <property type="entry name" value="Glyco_trans_8"/>
</dbReference>
<dbReference type="GO" id="GO:0140563">
    <property type="term" value="F:UDP-D-xylose:beta-D-glucoside alpha-1,3-D-xylosyltransferase activity"/>
    <property type="evidence" value="ECO:0007669"/>
    <property type="project" value="UniProtKB-EC"/>
</dbReference>
<evidence type="ECO:0000256" key="11">
    <source>
        <dbReference type="ARBA" id="ARBA00038854"/>
    </source>
</evidence>
<dbReference type="InterPro" id="IPR051993">
    <property type="entry name" value="Glycosyltransferase_8"/>
</dbReference>
<evidence type="ECO:0000256" key="1">
    <source>
        <dbReference type="ARBA" id="ARBA00004606"/>
    </source>
</evidence>
<keyword evidence="9" id="KW-0325">Glycoprotein</keyword>
<gene>
    <name evidence="14" type="ORF">pipiens_006800</name>
</gene>
<keyword evidence="8 13" id="KW-0472">Membrane</keyword>
<dbReference type="EC" id="2.4.2.42" evidence="11"/>
<evidence type="ECO:0000313" key="14">
    <source>
        <dbReference type="EMBL" id="KAL1401206.1"/>
    </source>
</evidence>
<keyword evidence="3" id="KW-0328">Glycosyltransferase</keyword>
<keyword evidence="5 13" id="KW-0812">Transmembrane</keyword>